<accession>A0A1F5F3Q1</accession>
<dbReference type="InterPro" id="IPR027417">
    <property type="entry name" value="P-loop_NTPase"/>
</dbReference>
<keyword evidence="1 11" id="KW-0479">Metal-binding</keyword>
<dbReference type="Gene3D" id="3.40.50.300">
    <property type="entry name" value="P-loop containing nucleotide triphosphate hydrolases"/>
    <property type="match status" value="1"/>
</dbReference>
<dbReference type="InterPro" id="IPR014721">
    <property type="entry name" value="Ribsml_uS5_D2-typ_fold_subgr"/>
</dbReference>
<keyword evidence="2 11" id="KW-0547">Nucleotide-binding</keyword>
<evidence type="ECO:0000256" key="8">
    <source>
        <dbReference type="ARBA" id="ARBA00023016"/>
    </source>
</evidence>
<feature type="short sequence motif" description="RadA KNRFG motif" evidence="11">
    <location>
        <begin position="253"/>
        <end position="257"/>
    </location>
</feature>
<evidence type="ECO:0000313" key="15">
    <source>
        <dbReference type="EMBL" id="OGD74252.1"/>
    </source>
</evidence>
<evidence type="ECO:0000256" key="12">
    <source>
        <dbReference type="NCBIfam" id="TIGR00416"/>
    </source>
</evidence>
<keyword evidence="6 13" id="KW-0862">Zinc</keyword>
<evidence type="ECO:0000256" key="1">
    <source>
        <dbReference type="ARBA" id="ARBA00022723"/>
    </source>
</evidence>
<evidence type="ECO:0000256" key="2">
    <source>
        <dbReference type="ARBA" id="ARBA00022741"/>
    </source>
</evidence>
<dbReference type="Pfam" id="PF13481">
    <property type="entry name" value="AAA_25"/>
    <property type="match status" value="1"/>
</dbReference>
<evidence type="ECO:0000256" key="9">
    <source>
        <dbReference type="ARBA" id="ARBA00023125"/>
    </source>
</evidence>
<dbReference type="PANTHER" id="PTHR32472:SF10">
    <property type="entry name" value="DNA REPAIR PROTEIN RADA-LIKE PROTEIN"/>
    <property type="match status" value="1"/>
</dbReference>
<dbReference type="GO" id="GO:0003684">
    <property type="term" value="F:damaged DNA binding"/>
    <property type="evidence" value="ECO:0007669"/>
    <property type="project" value="InterPro"/>
</dbReference>
<dbReference type="GO" id="GO:0005829">
    <property type="term" value="C:cytosol"/>
    <property type="evidence" value="ECO:0007669"/>
    <property type="project" value="TreeGrafter"/>
</dbReference>
<dbReference type="GO" id="GO:0005524">
    <property type="term" value="F:ATP binding"/>
    <property type="evidence" value="ECO:0007669"/>
    <property type="project" value="UniProtKB-UniRule"/>
</dbReference>
<comment type="caution">
    <text evidence="15">The sequence shown here is derived from an EMBL/GenBank/DDBJ whole genome shotgun (WGS) entry which is preliminary data.</text>
</comment>
<dbReference type="InterPro" id="IPR004504">
    <property type="entry name" value="DNA_repair_RadA"/>
</dbReference>
<keyword evidence="8 11" id="KW-0346">Stress response</keyword>
<dbReference type="HAMAP" id="MF_01498">
    <property type="entry name" value="RadA_bact"/>
    <property type="match status" value="1"/>
</dbReference>
<protein>
    <recommendedName>
        <fullName evidence="11 12">DNA repair protein RadA</fullName>
    </recommendedName>
</protein>
<dbReference type="Pfam" id="PF18073">
    <property type="entry name" value="Zn_ribbon_LapB"/>
    <property type="match status" value="1"/>
</dbReference>
<keyword evidence="5" id="KW-0378">Hydrolase</keyword>
<organism evidence="15 16">
    <name type="scientific">Candidatus Collierbacteria bacterium RIFOXYA2_FULL_46_10</name>
    <dbReference type="NCBI Taxonomy" id="1817726"/>
    <lineage>
        <taxon>Bacteria</taxon>
        <taxon>Candidatus Collieribacteriota</taxon>
    </lineage>
</organism>
<dbReference type="CDD" id="cd01121">
    <property type="entry name" value="RadA_SMS_N"/>
    <property type="match status" value="1"/>
</dbReference>
<dbReference type="PANTHER" id="PTHR32472">
    <property type="entry name" value="DNA REPAIR PROTEIN RADA"/>
    <property type="match status" value="1"/>
</dbReference>
<name>A0A1F5F3Q1_9BACT</name>
<dbReference type="PRINTS" id="PR01874">
    <property type="entry name" value="DNAREPAIRADA"/>
</dbReference>
<evidence type="ECO:0000259" key="14">
    <source>
        <dbReference type="PROSITE" id="PS50162"/>
    </source>
</evidence>
<reference evidence="15 16" key="1">
    <citation type="journal article" date="2016" name="Nat. Commun.">
        <title>Thousands of microbial genomes shed light on interconnected biogeochemical processes in an aquifer system.</title>
        <authorList>
            <person name="Anantharaman K."/>
            <person name="Brown C.T."/>
            <person name="Hug L.A."/>
            <person name="Sharon I."/>
            <person name="Castelle C.J."/>
            <person name="Probst A.J."/>
            <person name="Thomas B.C."/>
            <person name="Singh A."/>
            <person name="Wilkins M.J."/>
            <person name="Karaoz U."/>
            <person name="Brodie E.L."/>
            <person name="Williams K.H."/>
            <person name="Hubbard S.S."/>
            <person name="Banfield J.F."/>
        </authorList>
    </citation>
    <scope>NUCLEOTIDE SEQUENCE [LARGE SCALE GENOMIC DNA]</scope>
</reference>
<sequence length="438" mass="47889">MVKSSVVYECASCGAQYPKWAGKCEECGKWNTLVEEVQVGRRTKTAQTRGTGARLQNLNEIETKTMARLSTGIGELDRVLGEGLVLGEVCLMIGEPGIGKSTLLTQLSLNLERTVYVCGEESPGQVRLRIERMQKGKKAQNKEPKLKLLAETDVDVILTTIEKEDIALLIIDSVQTLYTADLPGMAGSVGQIRECTGRLIAYAKRKNVPIMLVGHVTKEGEMAGPKVLEHMVDAVLELTGDRYYDLRILRTQKNRFGATDEVGVFQMSETGMMEVTNPSQLFLAEREEGAIGSAVAVIMEGTRPVLVEVQALVVESELPVPRRVAQGVDARRVQILLGVLQKYTRLAVGSKDVFVKVTGGLSVKEPAIDLATVLAIASSVRGKALPKNAVAIGEVGLLGEIRSVGWEQKREKEAQKLGYTQIYSRSSHRKVGEIIQNW</sequence>
<dbReference type="InterPro" id="IPR041166">
    <property type="entry name" value="Rubredoxin_2"/>
</dbReference>
<dbReference type="GO" id="GO:0140664">
    <property type="term" value="F:ATP-dependent DNA damage sensor activity"/>
    <property type="evidence" value="ECO:0007669"/>
    <property type="project" value="InterPro"/>
</dbReference>
<keyword evidence="7 11" id="KW-0067">ATP-binding</keyword>
<evidence type="ECO:0000256" key="10">
    <source>
        <dbReference type="ARBA" id="ARBA00023204"/>
    </source>
</evidence>
<comment type="function">
    <text evidence="13">DNA-dependent ATPase involved in processing of recombination intermediates, plays a role in repairing DNA breaks. Stimulates the branch migration of RecA-mediated strand transfer reactions, allowing the 3' invading strand to extend heteroduplex DNA faster. Binds ssDNA in the presence of ADP but not other nucleotides, has ATPase activity that is stimulated by ssDNA and various branched DNA structures, but inhibited by SSB. Does not have RecA's homology-searching function.</text>
</comment>
<feature type="binding site" evidence="11">
    <location>
        <begin position="94"/>
        <end position="101"/>
    </location>
    <ligand>
        <name>ATP</name>
        <dbReference type="ChEBI" id="CHEBI:30616"/>
    </ligand>
</feature>
<comment type="domain">
    <text evidence="11">The middle region has homology to RecA with ATPase motifs including the RadA KNRFG motif, while the C-terminus is homologous to Lon protease.</text>
</comment>
<keyword evidence="4 13" id="KW-0863">Zinc-finger</keyword>
<proteinExistence type="inferred from homology"/>
<comment type="function">
    <text evidence="11">Plays a role in repairing double-strand DNA breaks, probably involving stabilizing or processing branched DNA or blocked replication forks.</text>
</comment>
<keyword evidence="10 11" id="KW-0234">DNA repair</keyword>
<dbReference type="GO" id="GO:0008270">
    <property type="term" value="F:zinc ion binding"/>
    <property type="evidence" value="ECO:0007669"/>
    <property type="project" value="UniProtKB-KW"/>
</dbReference>
<dbReference type="NCBIfam" id="TIGR00416">
    <property type="entry name" value="sms"/>
    <property type="match status" value="1"/>
</dbReference>
<dbReference type="Gene3D" id="3.30.230.10">
    <property type="match status" value="1"/>
</dbReference>
<evidence type="ECO:0000256" key="13">
    <source>
        <dbReference type="RuleBase" id="RU003555"/>
    </source>
</evidence>
<dbReference type="AlphaFoldDB" id="A0A1F5F3Q1"/>
<evidence type="ECO:0000256" key="7">
    <source>
        <dbReference type="ARBA" id="ARBA00022840"/>
    </source>
</evidence>
<comment type="similarity">
    <text evidence="11 13">Belongs to the RecA family. RadA subfamily.</text>
</comment>
<dbReference type="GO" id="GO:0016787">
    <property type="term" value="F:hydrolase activity"/>
    <property type="evidence" value="ECO:0007669"/>
    <property type="project" value="UniProtKB-KW"/>
</dbReference>
<evidence type="ECO:0000256" key="3">
    <source>
        <dbReference type="ARBA" id="ARBA00022763"/>
    </source>
</evidence>
<evidence type="ECO:0000256" key="6">
    <source>
        <dbReference type="ARBA" id="ARBA00022833"/>
    </source>
</evidence>
<keyword evidence="9 11" id="KW-0238">DNA-binding</keyword>
<dbReference type="InterPro" id="IPR003593">
    <property type="entry name" value="AAA+_ATPase"/>
</dbReference>
<feature type="region of interest" description="Lon-protease-like" evidence="11">
    <location>
        <begin position="352"/>
        <end position="438"/>
    </location>
</feature>
<feature type="domain" description="RecA family profile 1" evidence="14">
    <location>
        <begin position="65"/>
        <end position="216"/>
    </location>
</feature>
<dbReference type="InterPro" id="IPR020568">
    <property type="entry name" value="Ribosomal_Su5_D2-typ_SF"/>
</dbReference>
<evidence type="ECO:0000313" key="16">
    <source>
        <dbReference type="Proteomes" id="UP000176191"/>
    </source>
</evidence>
<dbReference type="SMART" id="SM00382">
    <property type="entry name" value="AAA"/>
    <property type="match status" value="1"/>
</dbReference>
<dbReference type="PROSITE" id="PS50162">
    <property type="entry name" value="RECA_2"/>
    <property type="match status" value="1"/>
</dbReference>
<dbReference type="Proteomes" id="UP000176191">
    <property type="component" value="Unassembled WGS sequence"/>
</dbReference>
<keyword evidence="3 11" id="KW-0227">DNA damage</keyword>
<dbReference type="SUPFAM" id="SSF52540">
    <property type="entry name" value="P-loop containing nucleoside triphosphate hydrolases"/>
    <property type="match status" value="1"/>
</dbReference>
<evidence type="ECO:0000256" key="5">
    <source>
        <dbReference type="ARBA" id="ARBA00022801"/>
    </source>
</evidence>
<dbReference type="SUPFAM" id="SSF54211">
    <property type="entry name" value="Ribosomal protein S5 domain 2-like"/>
    <property type="match status" value="1"/>
</dbReference>
<dbReference type="GO" id="GO:0000725">
    <property type="term" value="P:recombinational repair"/>
    <property type="evidence" value="ECO:0007669"/>
    <property type="project" value="UniProtKB-UniRule"/>
</dbReference>
<gene>
    <name evidence="11" type="primary">radA</name>
    <name evidence="15" type="ORF">A2228_03815</name>
</gene>
<evidence type="ECO:0000256" key="11">
    <source>
        <dbReference type="HAMAP-Rule" id="MF_01498"/>
    </source>
</evidence>
<evidence type="ECO:0000256" key="4">
    <source>
        <dbReference type="ARBA" id="ARBA00022771"/>
    </source>
</evidence>
<dbReference type="InterPro" id="IPR020588">
    <property type="entry name" value="RecA_ATP-bd"/>
</dbReference>
<dbReference type="EMBL" id="MFAK01000038">
    <property type="protein sequence ID" value="OGD74252.1"/>
    <property type="molecule type" value="Genomic_DNA"/>
</dbReference>